<dbReference type="InterPro" id="IPR012340">
    <property type="entry name" value="NA-bd_OB-fold"/>
</dbReference>
<protein>
    <recommendedName>
        <fullName evidence="2 7">DNA repair protein RecO</fullName>
    </recommendedName>
    <alternativeName>
        <fullName evidence="6 7">Recombination protein O</fullName>
    </alternativeName>
</protein>
<dbReference type="GO" id="GO:0043590">
    <property type="term" value="C:bacterial nucleoid"/>
    <property type="evidence" value="ECO:0007669"/>
    <property type="project" value="TreeGrafter"/>
</dbReference>
<accession>A0A517QJ20</accession>
<dbReference type="InterPro" id="IPR037278">
    <property type="entry name" value="ARFGAP/RecO"/>
</dbReference>
<dbReference type="Gene3D" id="2.40.50.140">
    <property type="entry name" value="Nucleic acid-binding proteins"/>
    <property type="match status" value="1"/>
</dbReference>
<evidence type="ECO:0000256" key="7">
    <source>
        <dbReference type="HAMAP-Rule" id="MF_00201"/>
    </source>
</evidence>
<feature type="domain" description="DNA replication/recombination mediator RecO N-terminal" evidence="8">
    <location>
        <begin position="1"/>
        <end position="81"/>
    </location>
</feature>
<comment type="similarity">
    <text evidence="1 7">Belongs to the RecO family.</text>
</comment>
<dbReference type="EMBL" id="CP036267">
    <property type="protein sequence ID" value="QDT31649.1"/>
    <property type="molecule type" value="Genomic_DNA"/>
</dbReference>
<evidence type="ECO:0000313" key="9">
    <source>
        <dbReference type="EMBL" id="QDT31649.1"/>
    </source>
</evidence>
<evidence type="ECO:0000256" key="5">
    <source>
        <dbReference type="ARBA" id="ARBA00023204"/>
    </source>
</evidence>
<dbReference type="Proteomes" id="UP000315724">
    <property type="component" value="Chromosome"/>
</dbReference>
<dbReference type="AlphaFoldDB" id="A0A517QJ20"/>
<dbReference type="PANTHER" id="PTHR33991:SF1">
    <property type="entry name" value="DNA REPAIR PROTEIN RECO"/>
    <property type="match status" value="1"/>
</dbReference>
<dbReference type="RefSeq" id="WP_145196385.1">
    <property type="nucleotide sequence ID" value="NZ_CP036267.1"/>
</dbReference>
<evidence type="ECO:0000256" key="4">
    <source>
        <dbReference type="ARBA" id="ARBA00023172"/>
    </source>
</evidence>
<reference evidence="9 10" key="1">
    <citation type="submission" date="2019-02" db="EMBL/GenBank/DDBJ databases">
        <title>Deep-cultivation of Planctomycetes and their phenomic and genomic characterization uncovers novel biology.</title>
        <authorList>
            <person name="Wiegand S."/>
            <person name="Jogler M."/>
            <person name="Boedeker C."/>
            <person name="Pinto D."/>
            <person name="Vollmers J."/>
            <person name="Rivas-Marin E."/>
            <person name="Kohn T."/>
            <person name="Peeters S.H."/>
            <person name="Heuer A."/>
            <person name="Rast P."/>
            <person name="Oberbeckmann S."/>
            <person name="Bunk B."/>
            <person name="Jeske O."/>
            <person name="Meyerdierks A."/>
            <person name="Storesund J.E."/>
            <person name="Kallscheuer N."/>
            <person name="Luecker S."/>
            <person name="Lage O.M."/>
            <person name="Pohl T."/>
            <person name="Merkel B.J."/>
            <person name="Hornburger P."/>
            <person name="Mueller R.-W."/>
            <person name="Bruemmer F."/>
            <person name="Labrenz M."/>
            <person name="Spormann A.M."/>
            <person name="Op den Camp H."/>
            <person name="Overmann J."/>
            <person name="Amann R."/>
            <person name="Jetten M.S.M."/>
            <person name="Mascher T."/>
            <person name="Medema M.H."/>
            <person name="Devos D.P."/>
            <person name="Kaster A.-K."/>
            <person name="Ovreas L."/>
            <person name="Rohde M."/>
            <person name="Galperin M.Y."/>
            <person name="Jogler C."/>
        </authorList>
    </citation>
    <scope>NUCLEOTIDE SEQUENCE [LARGE SCALE GENOMIC DNA]</scope>
    <source>
        <strain evidence="9 10">Mal48</strain>
    </source>
</reference>
<dbReference type="PANTHER" id="PTHR33991">
    <property type="entry name" value="DNA REPAIR PROTEIN RECO"/>
    <property type="match status" value="1"/>
</dbReference>
<dbReference type="KEGG" id="tpol:Mal48_08840"/>
<sequence length="248" mass="27524">MSTEKTDAIVIRQADFSESSRVLTLFTRDFGKISCLAKGAKRLKSAFEGSLDLLSECRVVFIHKSSSGLDLLTEAQLVKRFKPSPKSLVHLYGGYYIAELLNSLTEEGDPHDELYEAATAALAVLGSEASPDIAIFRFELMTLREIGQLPDFETCTICQLPIILGDRSRFWVSESGLICSRCGNSEYQQTEVQSGAIAVIRKLIESDPAMLSRLTISDQQRRDIRKLLNSVVSAILGRRPKTLKLLGY</sequence>
<dbReference type="InterPro" id="IPR003717">
    <property type="entry name" value="RecO"/>
</dbReference>
<keyword evidence="4 7" id="KW-0233">DNA recombination</keyword>
<evidence type="ECO:0000256" key="1">
    <source>
        <dbReference type="ARBA" id="ARBA00007452"/>
    </source>
</evidence>
<comment type="function">
    <text evidence="7">Involved in DNA repair and RecF pathway recombination.</text>
</comment>
<keyword evidence="10" id="KW-1185">Reference proteome</keyword>
<keyword evidence="5 7" id="KW-0234">DNA repair</keyword>
<dbReference type="Pfam" id="PF11967">
    <property type="entry name" value="RecO_N"/>
    <property type="match status" value="1"/>
</dbReference>
<dbReference type="Gene3D" id="1.20.1440.120">
    <property type="entry name" value="Recombination protein O, C-terminal domain"/>
    <property type="match status" value="1"/>
</dbReference>
<evidence type="ECO:0000313" key="10">
    <source>
        <dbReference type="Proteomes" id="UP000315724"/>
    </source>
</evidence>
<evidence type="ECO:0000256" key="6">
    <source>
        <dbReference type="ARBA" id="ARBA00033409"/>
    </source>
</evidence>
<gene>
    <name evidence="7 9" type="primary">recO</name>
    <name evidence="9" type="ORF">Mal48_08840</name>
</gene>
<evidence type="ECO:0000256" key="2">
    <source>
        <dbReference type="ARBA" id="ARBA00021310"/>
    </source>
</evidence>
<dbReference type="NCBIfam" id="TIGR00613">
    <property type="entry name" value="reco"/>
    <property type="match status" value="1"/>
</dbReference>
<evidence type="ECO:0000259" key="8">
    <source>
        <dbReference type="Pfam" id="PF11967"/>
    </source>
</evidence>
<dbReference type="GO" id="GO:0006310">
    <property type="term" value="P:DNA recombination"/>
    <property type="evidence" value="ECO:0007669"/>
    <property type="project" value="UniProtKB-UniRule"/>
</dbReference>
<dbReference type="OrthoDB" id="9797083at2"/>
<dbReference type="Pfam" id="PF02565">
    <property type="entry name" value="RecO_C"/>
    <property type="match status" value="1"/>
</dbReference>
<dbReference type="SUPFAM" id="SSF50249">
    <property type="entry name" value="Nucleic acid-binding proteins"/>
    <property type="match status" value="1"/>
</dbReference>
<proteinExistence type="inferred from homology"/>
<dbReference type="HAMAP" id="MF_00201">
    <property type="entry name" value="RecO"/>
    <property type="match status" value="1"/>
</dbReference>
<organism evidence="9 10">
    <name type="scientific">Thalassoglobus polymorphus</name>
    <dbReference type="NCBI Taxonomy" id="2527994"/>
    <lineage>
        <taxon>Bacteria</taxon>
        <taxon>Pseudomonadati</taxon>
        <taxon>Planctomycetota</taxon>
        <taxon>Planctomycetia</taxon>
        <taxon>Planctomycetales</taxon>
        <taxon>Planctomycetaceae</taxon>
        <taxon>Thalassoglobus</taxon>
    </lineage>
</organism>
<dbReference type="InterPro" id="IPR042242">
    <property type="entry name" value="RecO_C"/>
</dbReference>
<name>A0A517QJ20_9PLAN</name>
<dbReference type="SUPFAM" id="SSF57863">
    <property type="entry name" value="ArfGap/RecO-like zinc finger"/>
    <property type="match status" value="1"/>
</dbReference>
<evidence type="ECO:0000256" key="3">
    <source>
        <dbReference type="ARBA" id="ARBA00022763"/>
    </source>
</evidence>
<dbReference type="GO" id="GO:0006302">
    <property type="term" value="P:double-strand break repair"/>
    <property type="evidence" value="ECO:0007669"/>
    <property type="project" value="TreeGrafter"/>
</dbReference>
<dbReference type="InterPro" id="IPR022572">
    <property type="entry name" value="DNA_rep/recomb_RecO_N"/>
</dbReference>
<keyword evidence="3 7" id="KW-0227">DNA damage</keyword>